<dbReference type="EC" id="2.7.1.15" evidence="4"/>
<dbReference type="InterPro" id="IPR029056">
    <property type="entry name" value="Ribokinase-like"/>
</dbReference>
<name>A0A3B1C9Y8_9ZZZZ</name>
<dbReference type="GO" id="GO:0004747">
    <property type="term" value="F:ribokinase activity"/>
    <property type="evidence" value="ECO:0007669"/>
    <property type="project" value="UniProtKB-EC"/>
</dbReference>
<dbReference type="InterPro" id="IPR002173">
    <property type="entry name" value="Carboh/pur_kinase_PfkB_CS"/>
</dbReference>
<organism evidence="4">
    <name type="scientific">hydrothermal vent metagenome</name>
    <dbReference type="NCBI Taxonomy" id="652676"/>
    <lineage>
        <taxon>unclassified sequences</taxon>
        <taxon>metagenomes</taxon>
        <taxon>ecological metagenomes</taxon>
    </lineage>
</organism>
<dbReference type="AlphaFoldDB" id="A0A3B1C9Y8"/>
<dbReference type="EMBL" id="UOGC01000120">
    <property type="protein sequence ID" value="VAX21483.1"/>
    <property type="molecule type" value="Genomic_DNA"/>
</dbReference>
<dbReference type="GO" id="GO:0005829">
    <property type="term" value="C:cytosol"/>
    <property type="evidence" value="ECO:0007669"/>
    <property type="project" value="TreeGrafter"/>
</dbReference>
<dbReference type="Gene3D" id="3.40.1190.20">
    <property type="match status" value="1"/>
</dbReference>
<sequence length="310" mass="34624">MSMLVVGTMAYDSVKTPFGERDWALGGSATYFSLCASYFTDVKLVAVIGEDFKNEDLEMMKSHGIDLSGVQTINGKSFHWKGEYGFDLSEAKTLDTQLNVLAEFDPCLPDSHKDVDYVFLANIDPKLQQKVLDQVKNPKLVACDTMNFWIDGNLEELKKTLERVDILIINEGEARQLANTHNLVKAANEIRAIGPKTLIVKRGEYGALLFHEGSIFSAPAYPLEEVFDPTGAGDTFAGGFMGHIARMNEDDLSETLLRQAIIMGSVMASFTVEKFSMDRLHELKRDEVAERFKQFKKMTHFEELSGSPVS</sequence>
<gene>
    <name evidence="4" type="ORF">MNBD_NITROSPINAE01-448</name>
</gene>
<protein>
    <submittedName>
        <fullName evidence="4">Ribokinase</fullName>
        <ecNumber evidence="4">2.7.1.15</ecNumber>
    </submittedName>
</protein>
<dbReference type="PROSITE" id="PS00584">
    <property type="entry name" value="PFKB_KINASES_2"/>
    <property type="match status" value="1"/>
</dbReference>
<keyword evidence="1 4" id="KW-0808">Transferase</keyword>
<evidence type="ECO:0000313" key="4">
    <source>
        <dbReference type="EMBL" id="VAX21483.1"/>
    </source>
</evidence>
<accession>A0A3B1C9Y8</accession>
<reference evidence="4" key="1">
    <citation type="submission" date="2018-06" db="EMBL/GenBank/DDBJ databases">
        <authorList>
            <person name="Zhirakovskaya E."/>
        </authorList>
    </citation>
    <scope>NUCLEOTIDE SEQUENCE</scope>
</reference>
<evidence type="ECO:0000256" key="2">
    <source>
        <dbReference type="ARBA" id="ARBA00022777"/>
    </source>
</evidence>
<keyword evidence="2 4" id="KW-0418">Kinase</keyword>
<evidence type="ECO:0000256" key="1">
    <source>
        <dbReference type="ARBA" id="ARBA00022679"/>
    </source>
</evidence>
<evidence type="ECO:0000259" key="3">
    <source>
        <dbReference type="Pfam" id="PF00294"/>
    </source>
</evidence>
<dbReference type="PANTHER" id="PTHR10584:SF166">
    <property type="entry name" value="RIBOKINASE"/>
    <property type="match status" value="1"/>
</dbReference>
<feature type="domain" description="Carbohydrate kinase PfkB" evidence="3">
    <location>
        <begin position="40"/>
        <end position="276"/>
    </location>
</feature>
<dbReference type="PANTHER" id="PTHR10584">
    <property type="entry name" value="SUGAR KINASE"/>
    <property type="match status" value="1"/>
</dbReference>
<dbReference type="SUPFAM" id="SSF53613">
    <property type="entry name" value="Ribokinase-like"/>
    <property type="match status" value="1"/>
</dbReference>
<dbReference type="InterPro" id="IPR011611">
    <property type="entry name" value="PfkB_dom"/>
</dbReference>
<dbReference type="Pfam" id="PF00294">
    <property type="entry name" value="PfkB"/>
    <property type="match status" value="1"/>
</dbReference>
<proteinExistence type="predicted"/>